<dbReference type="OrthoDB" id="3537879at2"/>
<gene>
    <name evidence="1" type="ORF">EII11_02510</name>
</gene>
<accession>A0A3P1SID0</accession>
<proteinExistence type="predicted"/>
<name>A0A3P1SID0_9ACTO</name>
<reference evidence="1 2" key="1">
    <citation type="submission" date="2018-11" db="EMBL/GenBank/DDBJ databases">
        <title>Genomes From Bacteria Associated with the Canine Oral Cavity: a Test Case for Automated Genome-Based Taxonomic Assignment.</title>
        <authorList>
            <person name="Coil D.A."/>
            <person name="Jospin G."/>
            <person name="Darling A.E."/>
            <person name="Wallis C."/>
            <person name="Davis I.J."/>
            <person name="Harris S."/>
            <person name="Eisen J.A."/>
            <person name="Holcombe L.J."/>
            <person name="O'Flynn C."/>
        </authorList>
    </citation>
    <scope>NUCLEOTIDE SEQUENCE [LARGE SCALE GENOMIC DNA]</scope>
    <source>
        <strain evidence="1 2">OH770</strain>
    </source>
</reference>
<comment type="caution">
    <text evidence="1">The sequence shown here is derived from an EMBL/GenBank/DDBJ whole genome shotgun (WGS) entry which is preliminary data.</text>
</comment>
<evidence type="ECO:0000313" key="2">
    <source>
        <dbReference type="Proteomes" id="UP000280444"/>
    </source>
</evidence>
<dbReference type="AlphaFoldDB" id="A0A3P1SID0"/>
<dbReference type="EMBL" id="RQZF01000001">
    <property type="protein sequence ID" value="RRC96525.1"/>
    <property type="molecule type" value="Genomic_DNA"/>
</dbReference>
<keyword evidence="2" id="KW-1185">Reference proteome</keyword>
<dbReference type="Proteomes" id="UP000280444">
    <property type="component" value="Unassembled WGS sequence"/>
</dbReference>
<sequence length="147" mass="15903">MGLLSVYFTAPDDQAAKATIDWVGGPDVTDEQAGVEPYQSAEIPFDPAEQMPWVADMKDDPTGACAPEDCGRLIAVRDEGERVVLRLSKAARDALALAAVDPEAAQDTGVFEGFVDVEELCEEGESLIELAQAAQENDWPLYLWLCV</sequence>
<evidence type="ECO:0000313" key="1">
    <source>
        <dbReference type="EMBL" id="RRC96525.1"/>
    </source>
</evidence>
<protein>
    <submittedName>
        <fullName evidence="1">Uncharacterized protein</fullName>
    </submittedName>
</protein>
<organism evidence="1 2">
    <name type="scientific">Schaalia canis</name>
    <dbReference type="NCBI Taxonomy" id="100469"/>
    <lineage>
        <taxon>Bacteria</taxon>
        <taxon>Bacillati</taxon>
        <taxon>Actinomycetota</taxon>
        <taxon>Actinomycetes</taxon>
        <taxon>Actinomycetales</taxon>
        <taxon>Actinomycetaceae</taxon>
        <taxon>Schaalia</taxon>
    </lineage>
</organism>
<dbReference type="RefSeq" id="WP_124868200.1">
    <property type="nucleotide sequence ID" value="NZ_RQZF01000001.1"/>
</dbReference>